<dbReference type="GO" id="GO:0010181">
    <property type="term" value="F:FMN binding"/>
    <property type="evidence" value="ECO:0007669"/>
    <property type="project" value="UniProtKB-UniRule"/>
</dbReference>
<feature type="binding site" evidence="6 7">
    <location>
        <position position="104"/>
    </location>
    <ligand>
        <name>FMN</name>
        <dbReference type="ChEBI" id="CHEBI:58210"/>
    </ligand>
</feature>
<dbReference type="Pfam" id="PF01243">
    <property type="entry name" value="PNPOx_N"/>
    <property type="match status" value="1"/>
</dbReference>
<dbReference type="InterPro" id="IPR000659">
    <property type="entry name" value="Pyridox_Oxase"/>
</dbReference>
<dbReference type="NCBIfam" id="NF004231">
    <property type="entry name" value="PRK05679.1"/>
    <property type="match status" value="1"/>
</dbReference>
<dbReference type="PIRSF" id="PIRSF000190">
    <property type="entry name" value="Pyd_amn-ph_oxd"/>
    <property type="match status" value="1"/>
</dbReference>
<comment type="cofactor">
    <cofactor evidence="6 7">
        <name>FMN</name>
        <dbReference type="ChEBI" id="CHEBI:58210"/>
    </cofactor>
    <text evidence="6 7">Binds 1 FMN per subunit.</text>
</comment>
<dbReference type="GO" id="GO:0004733">
    <property type="term" value="F:pyridoxamine phosphate oxidase activity"/>
    <property type="evidence" value="ECO:0007669"/>
    <property type="project" value="UniProtKB-UniRule"/>
</dbReference>
<feature type="binding site" evidence="6 7">
    <location>
        <begin position="75"/>
        <end position="76"/>
    </location>
    <ligand>
        <name>FMN</name>
        <dbReference type="ChEBI" id="CHEBI:58210"/>
    </ligand>
</feature>
<feature type="domain" description="Pyridoxamine 5'-phosphate oxidase N-terminal" evidence="8">
    <location>
        <begin position="34"/>
        <end position="153"/>
    </location>
</feature>
<evidence type="ECO:0000256" key="5">
    <source>
        <dbReference type="ARBA" id="ARBA00023096"/>
    </source>
</evidence>
<dbReference type="PANTHER" id="PTHR10851:SF0">
    <property type="entry name" value="PYRIDOXINE-5'-PHOSPHATE OXIDASE"/>
    <property type="match status" value="1"/>
</dbReference>
<feature type="binding site" evidence="6">
    <location>
        <begin position="190"/>
        <end position="192"/>
    </location>
    <ligand>
        <name>substrate</name>
    </ligand>
</feature>
<gene>
    <name evidence="6 10" type="primary">pdxH</name>
    <name evidence="10" type="ORF">DXH78_16920</name>
</gene>
<organism evidence="10 11">
    <name type="scientific">Undibacter mobilis</name>
    <dbReference type="NCBI Taxonomy" id="2292256"/>
    <lineage>
        <taxon>Bacteria</taxon>
        <taxon>Pseudomonadati</taxon>
        <taxon>Pseudomonadota</taxon>
        <taxon>Alphaproteobacteria</taxon>
        <taxon>Hyphomicrobiales</taxon>
        <taxon>Nitrobacteraceae</taxon>
        <taxon>Undibacter</taxon>
    </lineage>
</organism>
<keyword evidence="3 6" id="KW-0288">FMN</keyword>
<evidence type="ECO:0000256" key="2">
    <source>
        <dbReference type="ARBA" id="ARBA00022630"/>
    </source>
</evidence>
<dbReference type="Gene3D" id="2.30.110.10">
    <property type="entry name" value="Electron Transport, Fmn-binding Protein, Chain A"/>
    <property type="match status" value="1"/>
</dbReference>
<dbReference type="RefSeq" id="WP_115518393.1">
    <property type="nucleotide sequence ID" value="NZ_QRGO01000002.1"/>
</dbReference>
<evidence type="ECO:0000256" key="1">
    <source>
        <dbReference type="ARBA" id="ARBA00007301"/>
    </source>
</evidence>
<name>A0A371B492_9BRAD</name>
<feature type="binding site" evidence="6">
    <location>
        <position position="122"/>
    </location>
    <ligand>
        <name>substrate</name>
    </ligand>
</feature>
<dbReference type="InterPro" id="IPR011576">
    <property type="entry name" value="Pyridox_Oxase_N"/>
</dbReference>
<keyword evidence="4 6" id="KW-0560">Oxidoreductase</keyword>
<comment type="caution">
    <text evidence="6">Lacks conserved residue(s) required for the propagation of feature annotation.</text>
</comment>
<feature type="binding site" evidence="6 7">
    <location>
        <position position="184"/>
    </location>
    <ligand>
        <name>FMN</name>
        <dbReference type="ChEBI" id="CHEBI:58210"/>
    </ligand>
</feature>
<comment type="pathway">
    <text evidence="6">Cofactor metabolism; pyridoxal 5'-phosphate salvage; pyridoxal 5'-phosphate from pyridoxine 5'-phosphate: step 1/1.</text>
</comment>
<dbReference type="HAMAP" id="MF_01629">
    <property type="entry name" value="PdxH"/>
    <property type="match status" value="1"/>
</dbReference>
<feature type="binding site" evidence="6 7">
    <location>
        <position position="82"/>
    </location>
    <ligand>
        <name>FMN</name>
        <dbReference type="ChEBI" id="CHEBI:58210"/>
    </ligand>
</feature>
<evidence type="ECO:0000256" key="7">
    <source>
        <dbReference type="PIRSR" id="PIRSR000190-2"/>
    </source>
</evidence>
<evidence type="ECO:0000259" key="8">
    <source>
        <dbReference type="Pfam" id="PF01243"/>
    </source>
</evidence>
<comment type="caution">
    <text evidence="10">The sequence shown here is derived from an EMBL/GenBank/DDBJ whole genome shotgun (WGS) entry which is preliminary data.</text>
</comment>
<evidence type="ECO:0000256" key="4">
    <source>
        <dbReference type="ARBA" id="ARBA00023002"/>
    </source>
</evidence>
<feature type="binding site" evidence="6">
    <location>
        <position position="65"/>
    </location>
    <ligand>
        <name>substrate</name>
    </ligand>
</feature>
<evidence type="ECO:0000313" key="10">
    <source>
        <dbReference type="EMBL" id="RDV02271.1"/>
    </source>
</evidence>
<dbReference type="UniPathway" id="UPA01068">
    <property type="reaction ID" value="UER00304"/>
</dbReference>
<dbReference type="InterPro" id="IPR019740">
    <property type="entry name" value="Pyridox_Oxase_CS"/>
</dbReference>
<evidence type="ECO:0000256" key="3">
    <source>
        <dbReference type="ARBA" id="ARBA00022643"/>
    </source>
</evidence>
<feature type="binding site" evidence="6 7">
    <location>
        <begin position="139"/>
        <end position="140"/>
    </location>
    <ligand>
        <name>FMN</name>
        <dbReference type="ChEBI" id="CHEBI:58210"/>
    </ligand>
</feature>
<comment type="function">
    <text evidence="6">Catalyzes the oxidation of either pyridoxine 5'-phosphate (PNP) or pyridoxamine 5'-phosphate (PMP) into pyridoxal 5'-phosphate (PLP).</text>
</comment>
<dbReference type="EMBL" id="QRGO01000002">
    <property type="protein sequence ID" value="RDV02271.1"/>
    <property type="molecule type" value="Genomic_DNA"/>
</dbReference>
<protein>
    <recommendedName>
        <fullName evidence="6">Pyridoxine/pyridoxamine 5'-phosphate oxidase</fullName>
        <ecNumber evidence="6">1.4.3.5</ecNumber>
    </recommendedName>
    <alternativeName>
        <fullName evidence="6">PNP/PMP oxidase</fullName>
        <shortName evidence="6">PNPOx</shortName>
    </alternativeName>
    <alternativeName>
        <fullName evidence="6">Pyridoxal 5'-phosphate synthase</fullName>
    </alternativeName>
</protein>
<dbReference type="PROSITE" id="PS01064">
    <property type="entry name" value="PYRIDOX_OXIDASE"/>
    <property type="match status" value="1"/>
</dbReference>
<keyword evidence="2 6" id="KW-0285">Flavoprotein</keyword>
<proteinExistence type="inferred from homology"/>
<dbReference type="InterPro" id="IPR019576">
    <property type="entry name" value="Pyridoxamine_oxidase_dimer_C"/>
</dbReference>
<keyword evidence="11" id="KW-1185">Reference proteome</keyword>
<evidence type="ECO:0000256" key="6">
    <source>
        <dbReference type="HAMAP-Rule" id="MF_01629"/>
    </source>
</evidence>
<evidence type="ECO:0000313" key="11">
    <source>
        <dbReference type="Proteomes" id="UP000263993"/>
    </source>
</evidence>
<dbReference type="GO" id="GO:0008615">
    <property type="term" value="P:pyridoxine biosynthetic process"/>
    <property type="evidence" value="ECO:0007669"/>
    <property type="project" value="UniProtKB-UniRule"/>
</dbReference>
<dbReference type="Pfam" id="PF10590">
    <property type="entry name" value="PNP_phzG_C"/>
    <property type="match status" value="1"/>
</dbReference>
<comment type="catalytic activity">
    <reaction evidence="6">
        <text>pyridoxamine 5'-phosphate + O2 + H2O = pyridoxal 5'-phosphate + H2O2 + NH4(+)</text>
        <dbReference type="Rhea" id="RHEA:15817"/>
        <dbReference type="ChEBI" id="CHEBI:15377"/>
        <dbReference type="ChEBI" id="CHEBI:15379"/>
        <dbReference type="ChEBI" id="CHEBI:16240"/>
        <dbReference type="ChEBI" id="CHEBI:28938"/>
        <dbReference type="ChEBI" id="CHEBI:58451"/>
        <dbReference type="ChEBI" id="CHEBI:597326"/>
        <dbReference type="EC" id="1.4.3.5"/>
    </reaction>
</comment>
<feature type="binding site" evidence="6 7">
    <location>
        <position position="194"/>
    </location>
    <ligand>
        <name>FMN</name>
        <dbReference type="ChEBI" id="CHEBI:58210"/>
    </ligand>
</feature>
<dbReference type="OrthoDB" id="9780392at2"/>
<keyword evidence="5 6" id="KW-0664">Pyridoxine biosynthesis</keyword>
<evidence type="ECO:0000259" key="9">
    <source>
        <dbReference type="Pfam" id="PF10590"/>
    </source>
</evidence>
<dbReference type="NCBIfam" id="TIGR00558">
    <property type="entry name" value="pdxH"/>
    <property type="match status" value="1"/>
</dbReference>
<dbReference type="AlphaFoldDB" id="A0A371B492"/>
<dbReference type="SUPFAM" id="SSF50475">
    <property type="entry name" value="FMN-binding split barrel"/>
    <property type="match status" value="1"/>
</dbReference>
<dbReference type="InterPro" id="IPR012349">
    <property type="entry name" value="Split_barrel_FMN-bd"/>
</dbReference>
<dbReference type="EC" id="1.4.3.5" evidence="6"/>
<feature type="domain" description="Pyridoxine 5'-phosphate oxidase dimerisation C-terminal" evidence="9">
    <location>
        <begin position="171"/>
        <end position="213"/>
    </location>
</feature>
<comment type="similarity">
    <text evidence="1 6">Belongs to the pyridoxamine 5'-phosphate oxidase family.</text>
</comment>
<dbReference type="Proteomes" id="UP000263993">
    <property type="component" value="Unassembled WGS sequence"/>
</dbReference>
<accession>A0A371B492</accession>
<comment type="pathway">
    <text evidence="6">Cofactor metabolism; pyridoxal 5'-phosphate salvage; pyridoxal 5'-phosphate from pyridoxamine 5'-phosphate: step 1/1.</text>
</comment>
<comment type="subunit">
    <text evidence="6">Homodimer.</text>
</comment>
<dbReference type="PANTHER" id="PTHR10851">
    <property type="entry name" value="PYRIDOXINE-5-PHOSPHATE OXIDASE"/>
    <property type="match status" value="1"/>
</dbReference>
<reference evidence="11" key="1">
    <citation type="submission" date="2018-08" db="EMBL/GenBank/DDBJ databases">
        <authorList>
            <person name="Kim S.-J."/>
            <person name="Jung G.-Y."/>
        </authorList>
    </citation>
    <scope>NUCLEOTIDE SEQUENCE [LARGE SCALE GENOMIC DNA]</scope>
    <source>
        <strain evidence="11">GY_H</strain>
    </source>
</reference>
<comment type="catalytic activity">
    <reaction evidence="6">
        <text>pyridoxine 5'-phosphate + O2 = pyridoxal 5'-phosphate + H2O2</text>
        <dbReference type="Rhea" id="RHEA:15149"/>
        <dbReference type="ChEBI" id="CHEBI:15379"/>
        <dbReference type="ChEBI" id="CHEBI:16240"/>
        <dbReference type="ChEBI" id="CHEBI:58589"/>
        <dbReference type="ChEBI" id="CHEBI:597326"/>
        <dbReference type="EC" id="1.4.3.5"/>
    </reaction>
</comment>
<feature type="binding site" evidence="6 7">
    <location>
        <begin position="60"/>
        <end position="65"/>
    </location>
    <ligand>
        <name>FMN</name>
        <dbReference type="ChEBI" id="CHEBI:58210"/>
    </ligand>
</feature>
<sequence length="213" mass="23987">MSETTPIEHTVKLTTGDFTEADEPMRLFAAWLGDATQSEPRDPTAMTLATVDSDGLPNARMVLLKGADEHGFVFYTNTESQKGNELAAQAKAALVFHWKSLNRQIRVRGVVERVTPEEADAYFATRPKQAQIGAWASQQSRPLESRLAFEKAIAINAAKYALGTVPRPPHWSGFRIVPSSIEFWHDRPFRLHDRIVFKREKPGAPWSKTRLYP</sequence>
<feature type="binding site" evidence="6">
    <location>
        <position position="126"/>
    </location>
    <ligand>
        <name>substrate</name>
    </ligand>
</feature>